<comment type="caution">
    <text evidence="8">The sequence shown here is derived from an EMBL/GenBank/DDBJ whole genome shotgun (WGS) entry which is preliminary data.</text>
</comment>
<keyword evidence="4" id="KW-0961">Cell wall biogenesis/degradation</keyword>
<protein>
    <recommendedName>
        <fullName evidence="2">peptidoglycan lytic exotransglycosylase</fullName>
        <ecNumber evidence="2">4.2.2.n1</ecNumber>
    </recommendedName>
    <alternativeName>
        <fullName evidence="5">Murein hydrolase A</fullName>
    </alternativeName>
</protein>
<keyword evidence="3" id="KW-0456">Lyase</keyword>
<evidence type="ECO:0000256" key="4">
    <source>
        <dbReference type="ARBA" id="ARBA00023316"/>
    </source>
</evidence>
<dbReference type="PANTHER" id="PTHR30124">
    <property type="entry name" value="MEMBRANE-BOUND LYTIC MUREIN TRANSGLYCOSYLASE A"/>
    <property type="match status" value="1"/>
</dbReference>
<dbReference type="EC" id="4.2.2.n1" evidence="2"/>
<dbReference type="GO" id="GO:0009253">
    <property type="term" value="P:peptidoglycan catabolic process"/>
    <property type="evidence" value="ECO:0007669"/>
    <property type="project" value="TreeGrafter"/>
</dbReference>
<evidence type="ECO:0000256" key="5">
    <source>
        <dbReference type="ARBA" id="ARBA00030918"/>
    </source>
</evidence>
<dbReference type="InterPro" id="IPR036908">
    <property type="entry name" value="RlpA-like_sf"/>
</dbReference>
<dbReference type="CDD" id="cd14485">
    <property type="entry name" value="mltA_like_LT_A"/>
    <property type="match status" value="1"/>
</dbReference>
<name>A0A931IXU1_9BURK</name>
<proteinExistence type="predicted"/>
<sequence length="408" mass="45110">MAELHHRAGWSPTALWVHSLVLCATLLTACGTAPDRPAQAPAAELPAAPPATALPTQSPPRPANLEAPRGPARWVAAAWSELPGWGEDSAEALWPVFQRNCGRPPAGWSALCARWLLDPVPSDRLQAHGWLMTHLQPYRVEGVDGQAEGLLTGYFEPELRAQRHASGRFSAPIFSLPKDPQLARAARQEFDQQWRGRTSPLLFVEDPLDALVLQIQGSGRAQVRELDGRLRSVRLAFAGHNDHPYRSVGRWLIEQGELKAHEANWPAIKAWAQANPHRVQELLWANPRLVYFREEPLADPQLGPRGAQGVPLTAGRSVAVDRSQVPYGSLLWLDSTEPLSNTPLRRLVLAQDTGAAIQGAVRADYFWGWGPEAEQQAGRMKQALRYWVLWPRDATMPASLACRSDPCR</sequence>
<evidence type="ECO:0000256" key="2">
    <source>
        <dbReference type="ARBA" id="ARBA00012587"/>
    </source>
</evidence>
<evidence type="ECO:0000256" key="1">
    <source>
        <dbReference type="ARBA" id="ARBA00001420"/>
    </source>
</evidence>
<dbReference type="PIRSF" id="PIRSF019422">
    <property type="entry name" value="MltA"/>
    <property type="match status" value="1"/>
</dbReference>
<dbReference type="SUPFAM" id="SSF50685">
    <property type="entry name" value="Barwin-like endoglucanases"/>
    <property type="match status" value="1"/>
</dbReference>
<dbReference type="CDD" id="cd14668">
    <property type="entry name" value="mlta_B"/>
    <property type="match status" value="1"/>
</dbReference>
<feature type="compositionally biased region" description="Low complexity" evidence="6">
    <location>
        <begin position="37"/>
        <end position="56"/>
    </location>
</feature>
<comment type="catalytic activity">
    <reaction evidence="1">
        <text>Exolytic cleavage of the (1-&gt;4)-beta-glycosidic linkage between N-acetylmuramic acid (MurNAc) and N-acetylglucosamine (GlcNAc) residues in peptidoglycan, from either the reducing or the non-reducing ends of the peptidoglycan chains, with concomitant formation of a 1,6-anhydrobond in the MurNAc residue.</text>
        <dbReference type="EC" id="4.2.2.n1"/>
    </reaction>
</comment>
<keyword evidence="9" id="KW-1185">Reference proteome</keyword>
<evidence type="ECO:0000313" key="8">
    <source>
        <dbReference type="EMBL" id="MBH9553571.1"/>
    </source>
</evidence>
<gene>
    <name evidence="8" type="ORF">I7X43_12040</name>
</gene>
<dbReference type="GO" id="GO:0004553">
    <property type="term" value="F:hydrolase activity, hydrolyzing O-glycosyl compounds"/>
    <property type="evidence" value="ECO:0007669"/>
    <property type="project" value="InterPro"/>
</dbReference>
<dbReference type="Proteomes" id="UP000620139">
    <property type="component" value="Unassembled WGS sequence"/>
</dbReference>
<dbReference type="Gene3D" id="2.40.40.10">
    <property type="entry name" value="RlpA-like domain"/>
    <property type="match status" value="2"/>
</dbReference>
<dbReference type="Pfam" id="PF03562">
    <property type="entry name" value="MltA"/>
    <property type="match status" value="1"/>
</dbReference>
<dbReference type="GO" id="GO:0008933">
    <property type="term" value="F:peptidoglycan lytic transglycosylase activity"/>
    <property type="evidence" value="ECO:0007669"/>
    <property type="project" value="TreeGrafter"/>
</dbReference>
<dbReference type="SMART" id="SM00925">
    <property type="entry name" value="MltA"/>
    <property type="match status" value="1"/>
</dbReference>
<dbReference type="GO" id="GO:0009254">
    <property type="term" value="P:peptidoglycan turnover"/>
    <property type="evidence" value="ECO:0007669"/>
    <property type="project" value="InterPro"/>
</dbReference>
<dbReference type="Gene3D" id="2.40.240.50">
    <property type="entry name" value="Barwin-like endoglucanases"/>
    <property type="match status" value="1"/>
</dbReference>
<feature type="region of interest" description="Disordered" evidence="6">
    <location>
        <begin position="36"/>
        <end position="68"/>
    </location>
</feature>
<evidence type="ECO:0000259" key="7">
    <source>
        <dbReference type="SMART" id="SM00925"/>
    </source>
</evidence>
<evidence type="ECO:0000256" key="3">
    <source>
        <dbReference type="ARBA" id="ARBA00023239"/>
    </source>
</evidence>
<reference evidence="8" key="1">
    <citation type="submission" date="2020-12" db="EMBL/GenBank/DDBJ databases">
        <title>The genome sequence of Inhella sp. 4Y17.</title>
        <authorList>
            <person name="Liu Y."/>
        </authorList>
    </citation>
    <scope>NUCLEOTIDE SEQUENCE</scope>
    <source>
        <strain evidence="8">4Y10</strain>
    </source>
</reference>
<dbReference type="GO" id="GO:0071555">
    <property type="term" value="P:cell wall organization"/>
    <property type="evidence" value="ECO:0007669"/>
    <property type="project" value="UniProtKB-KW"/>
</dbReference>
<dbReference type="EMBL" id="JAEDAL010000006">
    <property type="protein sequence ID" value="MBH9553571.1"/>
    <property type="molecule type" value="Genomic_DNA"/>
</dbReference>
<dbReference type="InterPro" id="IPR005300">
    <property type="entry name" value="MltA_B"/>
</dbReference>
<dbReference type="InterPro" id="IPR026044">
    <property type="entry name" value="MltA"/>
</dbReference>
<dbReference type="PROSITE" id="PS51257">
    <property type="entry name" value="PROKAR_LIPOPROTEIN"/>
    <property type="match status" value="1"/>
</dbReference>
<dbReference type="Pfam" id="PF06725">
    <property type="entry name" value="3D"/>
    <property type="match status" value="1"/>
</dbReference>
<dbReference type="PANTHER" id="PTHR30124:SF0">
    <property type="entry name" value="MEMBRANE-BOUND LYTIC MUREIN TRANSGLYCOSYLASE A"/>
    <property type="match status" value="1"/>
</dbReference>
<dbReference type="AlphaFoldDB" id="A0A931IXU1"/>
<organism evidence="8 9">
    <name type="scientific">Inhella gelatinilytica</name>
    <dbReference type="NCBI Taxonomy" id="2795030"/>
    <lineage>
        <taxon>Bacteria</taxon>
        <taxon>Pseudomonadati</taxon>
        <taxon>Pseudomonadota</taxon>
        <taxon>Betaproteobacteria</taxon>
        <taxon>Burkholderiales</taxon>
        <taxon>Sphaerotilaceae</taxon>
        <taxon>Inhella</taxon>
    </lineage>
</organism>
<dbReference type="InterPro" id="IPR010611">
    <property type="entry name" value="3D_dom"/>
</dbReference>
<dbReference type="GO" id="GO:0019867">
    <property type="term" value="C:outer membrane"/>
    <property type="evidence" value="ECO:0007669"/>
    <property type="project" value="InterPro"/>
</dbReference>
<evidence type="ECO:0000313" key="9">
    <source>
        <dbReference type="Proteomes" id="UP000620139"/>
    </source>
</evidence>
<evidence type="ECO:0000256" key="6">
    <source>
        <dbReference type="SAM" id="MobiDB-lite"/>
    </source>
</evidence>
<feature type="domain" description="Lytic transglycosylase MltA" evidence="7">
    <location>
        <begin position="158"/>
        <end position="293"/>
    </location>
</feature>
<accession>A0A931IXU1</accession>